<feature type="region of interest" description="Disordered" evidence="1">
    <location>
        <begin position="59"/>
        <end position="212"/>
    </location>
</feature>
<feature type="compositionally biased region" description="Acidic residues" evidence="1">
    <location>
        <begin position="86"/>
        <end position="103"/>
    </location>
</feature>
<feature type="compositionally biased region" description="Low complexity" evidence="1">
    <location>
        <begin position="118"/>
        <end position="131"/>
    </location>
</feature>
<feature type="region of interest" description="Disordered" evidence="1">
    <location>
        <begin position="1"/>
        <end position="38"/>
    </location>
</feature>
<dbReference type="EMBL" id="MU007158">
    <property type="protein sequence ID" value="KAF2416430.1"/>
    <property type="molecule type" value="Genomic_DNA"/>
</dbReference>
<evidence type="ECO:0000313" key="3">
    <source>
        <dbReference type="Proteomes" id="UP000800235"/>
    </source>
</evidence>
<dbReference type="AlphaFoldDB" id="A0A9P4TSJ9"/>
<accession>A0A9P4TSJ9</accession>
<feature type="compositionally biased region" description="Polar residues" evidence="1">
    <location>
        <begin position="132"/>
        <end position="155"/>
    </location>
</feature>
<organism evidence="2 3">
    <name type="scientific">Tothia fuscella</name>
    <dbReference type="NCBI Taxonomy" id="1048955"/>
    <lineage>
        <taxon>Eukaryota</taxon>
        <taxon>Fungi</taxon>
        <taxon>Dikarya</taxon>
        <taxon>Ascomycota</taxon>
        <taxon>Pezizomycotina</taxon>
        <taxon>Dothideomycetes</taxon>
        <taxon>Pleosporomycetidae</taxon>
        <taxon>Venturiales</taxon>
        <taxon>Cylindrosympodiaceae</taxon>
        <taxon>Tothia</taxon>
    </lineage>
</organism>
<proteinExistence type="predicted"/>
<feature type="compositionally biased region" description="Basic and acidic residues" evidence="1">
    <location>
        <begin position="71"/>
        <end position="85"/>
    </location>
</feature>
<feature type="compositionally biased region" description="Basic residues" evidence="1">
    <location>
        <begin position="108"/>
        <end position="117"/>
    </location>
</feature>
<protein>
    <submittedName>
        <fullName evidence="2">Uncharacterized protein</fullName>
    </submittedName>
</protein>
<sequence length="260" mass="28143">MTMGSHGRVHSARPAVQRKIAPPVPKAKAKNHPAGIPTEVQKAIEQRCKALRTSVQEAVEKEIKPTMLGWWKERYWPGEAAKQDDGGDGGDDDDENGDDEDGDEQARRKSPRNKSSRRPSASSGKSARSSKTAGTPKSNGSPKNSGSPKSTGSRRTSGRKTPPPARNSRKIILGMDGRKPDADAAGGEPEDDENDTEPDPDSNHAASDIEDIDHHIYPRKVGGSHHWSLSIPVLYVAVQTPFECMNETSKSGKGRKARKT</sequence>
<evidence type="ECO:0000256" key="1">
    <source>
        <dbReference type="SAM" id="MobiDB-lite"/>
    </source>
</evidence>
<dbReference type="Proteomes" id="UP000800235">
    <property type="component" value="Unassembled WGS sequence"/>
</dbReference>
<reference evidence="2" key="1">
    <citation type="journal article" date="2020" name="Stud. Mycol.">
        <title>101 Dothideomycetes genomes: a test case for predicting lifestyles and emergence of pathogens.</title>
        <authorList>
            <person name="Haridas S."/>
            <person name="Albert R."/>
            <person name="Binder M."/>
            <person name="Bloem J."/>
            <person name="Labutti K."/>
            <person name="Salamov A."/>
            <person name="Andreopoulos B."/>
            <person name="Baker S."/>
            <person name="Barry K."/>
            <person name="Bills G."/>
            <person name="Bluhm B."/>
            <person name="Cannon C."/>
            <person name="Castanera R."/>
            <person name="Culley D."/>
            <person name="Daum C."/>
            <person name="Ezra D."/>
            <person name="Gonzalez J."/>
            <person name="Henrissat B."/>
            <person name="Kuo A."/>
            <person name="Liang C."/>
            <person name="Lipzen A."/>
            <person name="Lutzoni F."/>
            <person name="Magnuson J."/>
            <person name="Mondo S."/>
            <person name="Nolan M."/>
            <person name="Ohm R."/>
            <person name="Pangilinan J."/>
            <person name="Park H.-J."/>
            <person name="Ramirez L."/>
            <person name="Alfaro M."/>
            <person name="Sun H."/>
            <person name="Tritt A."/>
            <person name="Yoshinaga Y."/>
            <person name="Zwiers L.-H."/>
            <person name="Turgeon B."/>
            <person name="Goodwin S."/>
            <person name="Spatafora J."/>
            <person name="Crous P."/>
            <person name="Grigoriev I."/>
        </authorList>
    </citation>
    <scope>NUCLEOTIDE SEQUENCE</scope>
    <source>
        <strain evidence="2">CBS 130266</strain>
    </source>
</reference>
<evidence type="ECO:0000313" key="2">
    <source>
        <dbReference type="EMBL" id="KAF2416430.1"/>
    </source>
</evidence>
<comment type="caution">
    <text evidence="2">The sequence shown here is derived from an EMBL/GenBank/DDBJ whole genome shotgun (WGS) entry which is preliminary data.</text>
</comment>
<keyword evidence="3" id="KW-1185">Reference proteome</keyword>
<feature type="compositionally biased region" description="Acidic residues" evidence="1">
    <location>
        <begin position="188"/>
        <end position="200"/>
    </location>
</feature>
<name>A0A9P4TSJ9_9PEZI</name>
<gene>
    <name evidence="2" type="ORF">EJ08DRAFT_684272</name>
</gene>